<feature type="compositionally biased region" description="Basic and acidic residues" evidence="1">
    <location>
        <begin position="271"/>
        <end position="286"/>
    </location>
</feature>
<dbReference type="Proteomes" id="UP001140560">
    <property type="component" value="Unassembled WGS sequence"/>
</dbReference>
<dbReference type="OrthoDB" id="3729777at2759"/>
<accession>A0A9W9CRK5</accession>
<evidence type="ECO:0000313" key="3">
    <source>
        <dbReference type="Proteomes" id="UP001140560"/>
    </source>
</evidence>
<comment type="caution">
    <text evidence="2">The sequence shown here is derived from an EMBL/GenBank/DDBJ whole genome shotgun (WGS) entry which is preliminary data.</text>
</comment>
<name>A0A9W9CRK5_9PLEO</name>
<organism evidence="2 3">
    <name type="scientific">Neocucurbitaria cava</name>
    <dbReference type="NCBI Taxonomy" id="798079"/>
    <lineage>
        <taxon>Eukaryota</taxon>
        <taxon>Fungi</taxon>
        <taxon>Dikarya</taxon>
        <taxon>Ascomycota</taxon>
        <taxon>Pezizomycotina</taxon>
        <taxon>Dothideomycetes</taxon>
        <taxon>Pleosporomycetidae</taxon>
        <taxon>Pleosporales</taxon>
        <taxon>Pleosporineae</taxon>
        <taxon>Cucurbitariaceae</taxon>
        <taxon>Neocucurbitaria</taxon>
    </lineage>
</organism>
<gene>
    <name evidence="2" type="ORF">N0V83_001658</name>
</gene>
<keyword evidence="3" id="KW-1185">Reference proteome</keyword>
<dbReference type="AlphaFoldDB" id="A0A9W9CRK5"/>
<protein>
    <submittedName>
        <fullName evidence="2">Uncharacterized protein</fullName>
    </submittedName>
</protein>
<reference evidence="2" key="1">
    <citation type="submission" date="2022-10" db="EMBL/GenBank/DDBJ databases">
        <title>Tapping the CABI collections for fungal endophytes: first genome assemblies for Collariella, Neodidymelliopsis, Ascochyta clinopodiicola, Didymella pomorum, Didymosphaeria variabile, Neocosmospora piperis and Neocucurbitaria cava.</title>
        <authorList>
            <person name="Hill R."/>
        </authorList>
    </citation>
    <scope>NUCLEOTIDE SEQUENCE</scope>
    <source>
        <strain evidence="2">IMI 356814</strain>
    </source>
</reference>
<evidence type="ECO:0000256" key="1">
    <source>
        <dbReference type="SAM" id="MobiDB-lite"/>
    </source>
</evidence>
<evidence type="ECO:0000313" key="2">
    <source>
        <dbReference type="EMBL" id="KAJ4376375.1"/>
    </source>
</evidence>
<dbReference type="EMBL" id="JAPEUY010000002">
    <property type="protein sequence ID" value="KAJ4376375.1"/>
    <property type="molecule type" value="Genomic_DNA"/>
</dbReference>
<proteinExistence type="predicted"/>
<feature type="region of interest" description="Disordered" evidence="1">
    <location>
        <begin position="263"/>
        <end position="329"/>
    </location>
</feature>
<sequence>MSRIACVWADLGEDAAANQWYENTHIPDAVTRLDTQARNAEQAEDNMFKEVAGIEGSFMTVYDLPSGKDAKEIDAQLRPALDMLPADARIDTRCYTEHANWFGEEWRGGTRTPGLSLTPILADASVLPDVHDIQMWIVVLWQPVEAHHDQFVQWFTNEFAPGMLESPELLRLRIFKLENASLIKGQNVEQKSPSDMYQYLTFWEFDCDELPWEILVYLGSSERWRYYVEGGHLKWQISQYLVNRIFPEEDTADSPAAKRASIILNGGSRGGLDDSDRQSESDHGYDDHEEGESEGESSKERSSDEEDEEEDKSSKKAMRASHSEPYESR</sequence>